<dbReference type="GO" id="GO:0005829">
    <property type="term" value="C:cytosol"/>
    <property type="evidence" value="ECO:0007669"/>
    <property type="project" value="TreeGrafter"/>
</dbReference>
<dbReference type="AlphaFoldDB" id="A0A2S0VP19"/>
<accession>A0A2S0VP19</accession>
<name>A0A2S0VP19_9ALTE</name>
<dbReference type="SMART" id="SM00100">
    <property type="entry name" value="cNMP"/>
    <property type="match status" value="1"/>
</dbReference>
<proteinExistence type="predicted"/>
<dbReference type="Gene3D" id="2.60.120.10">
    <property type="entry name" value="Jelly Rolls"/>
    <property type="match status" value="1"/>
</dbReference>
<dbReference type="SUPFAM" id="SSF51206">
    <property type="entry name" value="cAMP-binding domain-like"/>
    <property type="match status" value="1"/>
</dbReference>
<evidence type="ECO:0000259" key="1">
    <source>
        <dbReference type="PROSITE" id="PS50042"/>
    </source>
</evidence>
<dbReference type="GO" id="GO:0005952">
    <property type="term" value="C:cAMP-dependent protein kinase complex"/>
    <property type="evidence" value="ECO:0007669"/>
    <property type="project" value="InterPro"/>
</dbReference>
<dbReference type="PANTHER" id="PTHR11635:SF152">
    <property type="entry name" value="CAMP-DEPENDENT PROTEIN KINASE TYPE I REGULATORY SUBUNIT-RELATED"/>
    <property type="match status" value="1"/>
</dbReference>
<feature type="domain" description="Cyclic nucleotide-binding" evidence="1">
    <location>
        <begin position="21"/>
        <end position="121"/>
    </location>
</feature>
<gene>
    <name evidence="2" type="ORF">C2869_05510</name>
</gene>
<keyword evidence="3" id="KW-1185">Reference proteome</keyword>
<dbReference type="InterPro" id="IPR018490">
    <property type="entry name" value="cNMP-bd_dom_sf"/>
</dbReference>
<dbReference type="InterPro" id="IPR050503">
    <property type="entry name" value="cAMP-dep_PK_reg_su-like"/>
</dbReference>
<dbReference type="InterPro" id="IPR000595">
    <property type="entry name" value="cNMP-bd_dom"/>
</dbReference>
<dbReference type="PANTHER" id="PTHR11635">
    <property type="entry name" value="CAMP-DEPENDENT PROTEIN KINASE REGULATORY CHAIN"/>
    <property type="match status" value="1"/>
</dbReference>
<dbReference type="PROSITE" id="PS50042">
    <property type="entry name" value="CNMP_BINDING_3"/>
    <property type="match status" value="1"/>
</dbReference>
<dbReference type="Pfam" id="PF00027">
    <property type="entry name" value="cNMP_binding"/>
    <property type="match status" value="1"/>
</dbReference>
<organism evidence="2 3">
    <name type="scientific">Saccharobesus litoralis</name>
    <dbReference type="NCBI Taxonomy" id="2172099"/>
    <lineage>
        <taxon>Bacteria</taxon>
        <taxon>Pseudomonadati</taxon>
        <taxon>Pseudomonadota</taxon>
        <taxon>Gammaproteobacteria</taxon>
        <taxon>Alteromonadales</taxon>
        <taxon>Alteromonadaceae</taxon>
        <taxon>Saccharobesus</taxon>
    </lineage>
</organism>
<protein>
    <recommendedName>
        <fullName evidence="1">Cyclic nucleotide-binding domain-containing protein</fullName>
    </recommendedName>
</protein>
<reference evidence="2 3" key="1">
    <citation type="submission" date="2018-01" db="EMBL/GenBank/DDBJ databases">
        <title>Genome sequence of a Cantenovulum-like bacteria.</title>
        <authorList>
            <person name="Tan W.R."/>
            <person name="Lau N.-S."/>
            <person name="Go F."/>
            <person name="Amirul A.-A.A."/>
        </authorList>
    </citation>
    <scope>NUCLEOTIDE SEQUENCE [LARGE SCALE GENOMIC DNA]</scope>
    <source>
        <strain evidence="2 3">CCB-QB4</strain>
    </source>
</reference>
<dbReference type="RefSeq" id="WP_108602004.1">
    <property type="nucleotide sequence ID" value="NZ_CP026604.1"/>
</dbReference>
<dbReference type="KEGG" id="cate:C2869_05510"/>
<dbReference type="InterPro" id="IPR014710">
    <property type="entry name" value="RmlC-like_jellyroll"/>
</dbReference>
<evidence type="ECO:0000313" key="3">
    <source>
        <dbReference type="Proteomes" id="UP000244441"/>
    </source>
</evidence>
<dbReference type="Proteomes" id="UP000244441">
    <property type="component" value="Chromosome"/>
</dbReference>
<sequence length="183" mass="20327">MKRIGCVSSITEMDVIARVPLFKQLTSQERSFIAGDEVAFFQADKGDFVIREGESDRCFYVLLSGALQVIKHEQHKQVAVIEPGEFVGEVAFVTSQARTADVIASDTCILLRVDQALMAKLPAKLKERINEQLISALVSRVEHLTEQVFDLSEQLECAMQQDEDQAASVHIDGQEQVKEVFGG</sequence>
<dbReference type="EMBL" id="CP026604">
    <property type="protein sequence ID" value="AWB65932.1"/>
    <property type="molecule type" value="Genomic_DNA"/>
</dbReference>
<evidence type="ECO:0000313" key="2">
    <source>
        <dbReference type="EMBL" id="AWB65932.1"/>
    </source>
</evidence>
<dbReference type="OrthoDB" id="5241243at2"/>
<dbReference type="CDD" id="cd00038">
    <property type="entry name" value="CAP_ED"/>
    <property type="match status" value="1"/>
</dbReference>